<comment type="similarity">
    <text evidence="2">Belongs to the AAA ATPase family. BCS1 subfamily.</text>
</comment>
<keyword evidence="10" id="KW-0472">Membrane</keyword>
<reference evidence="15" key="1">
    <citation type="submission" date="2023-04" db="EMBL/GenBank/DDBJ databases">
        <title>Black Yeasts Isolated from many extreme environments.</title>
        <authorList>
            <person name="Coleine C."/>
            <person name="Stajich J.E."/>
            <person name="Selbmann L."/>
        </authorList>
    </citation>
    <scope>NUCLEOTIDE SEQUENCE</scope>
    <source>
        <strain evidence="15">CCFEE 5312</strain>
    </source>
</reference>
<evidence type="ECO:0000256" key="10">
    <source>
        <dbReference type="ARBA" id="ARBA00023136"/>
    </source>
</evidence>
<evidence type="ECO:0000313" key="15">
    <source>
        <dbReference type="EMBL" id="KAK3049116.1"/>
    </source>
</evidence>
<dbReference type="SUPFAM" id="SSF52540">
    <property type="entry name" value="P-loop containing nucleoside triphosphate hydrolases"/>
    <property type="match status" value="1"/>
</dbReference>
<dbReference type="Pfam" id="PF08740">
    <property type="entry name" value="BCS1_N"/>
    <property type="match status" value="1"/>
</dbReference>
<evidence type="ECO:0000256" key="8">
    <source>
        <dbReference type="ARBA" id="ARBA00022989"/>
    </source>
</evidence>
<dbReference type="GO" id="GO:0005524">
    <property type="term" value="F:ATP binding"/>
    <property type="evidence" value="ECO:0007669"/>
    <property type="project" value="UniProtKB-KW"/>
</dbReference>
<gene>
    <name evidence="15" type="primary">BCS1</name>
    <name evidence="15" type="ORF">LTR09_009535</name>
</gene>
<evidence type="ECO:0000256" key="2">
    <source>
        <dbReference type="ARBA" id="ARBA00007448"/>
    </source>
</evidence>
<dbReference type="InterPro" id="IPR003959">
    <property type="entry name" value="ATPase_AAA_core"/>
</dbReference>
<comment type="subcellular location">
    <subcellularLocation>
        <location evidence="1">Mitochondrion inner membrane</location>
        <topology evidence="1">Single-pass membrane protein</topology>
    </subcellularLocation>
</comment>
<dbReference type="Pfam" id="PF25426">
    <property type="entry name" value="AAA_lid_BCS1"/>
    <property type="match status" value="1"/>
</dbReference>
<evidence type="ECO:0000313" key="16">
    <source>
        <dbReference type="Proteomes" id="UP001271007"/>
    </source>
</evidence>
<comment type="caution">
    <text evidence="15">The sequence shown here is derived from an EMBL/GenBank/DDBJ whole genome shotgun (WGS) entry which is preliminary data.</text>
</comment>
<name>A0AAJ0DFH4_9PEZI</name>
<evidence type="ECO:0000256" key="9">
    <source>
        <dbReference type="ARBA" id="ARBA00023128"/>
    </source>
</evidence>
<keyword evidence="16" id="KW-1185">Reference proteome</keyword>
<dbReference type="InterPro" id="IPR050747">
    <property type="entry name" value="Mitochondrial_chaperone_BCS1"/>
</dbReference>
<dbReference type="InterPro" id="IPR014851">
    <property type="entry name" value="BCS1_N"/>
</dbReference>
<evidence type="ECO:0000256" key="3">
    <source>
        <dbReference type="ARBA" id="ARBA00022692"/>
    </source>
</evidence>
<dbReference type="Pfam" id="PF00004">
    <property type="entry name" value="AAA"/>
    <property type="match status" value="1"/>
</dbReference>
<protein>
    <submittedName>
        <fullName evidence="15">Complex III assembly protein translocase and chaperone</fullName>
    </submittedName>
</protein>
<feature type="domain" description="BCS1 N-terminal" evidence="14">
    <location>
        <begin position="54"/>
        <end position="248"/>
    </location>
</feature>
<dbReference type="Gene3D" id="3.40.50.300">
    <property type="entry name" value="P-loop containing nucleotide triphosphate hydrolases"/>
    <property type="match status" value="1"/>
</dbReference>
<dbReference type="Proteomes" id="UP001271007">
    <property type="component" value="Unassembled WGS sequence"/>
</dbReference>
<keyword evidence="3" id="KW-0812">Transmembrane</keyword>
<dbReference type="PANTHER" id="PTHR23070">
    <property type="entry name" value="BCS1 AAA-TYPE ATPASE"/>
    <property type="match status" value="1"/>
</dbReference>
<keyword evidence="4 12" id="KW-0547">Nucleotide-binding</keyword>
<evidence type="ECO:0000256" key="4">
    <source>
        <dbReference type="ARBA" id="ARBA00022741"/>
    </source>
</evidence>
<evidence type="ECO:0000256" key="7">
    <source>
        <dbReference type="ARBA" id="ARBA00022840"/>
    </source>
</evidence>
<dbReference type="CDD" id="cd19510">
    <property type="entry name" value="RecA-like_BCS1"/>
    <property type="match status" value="1"/>
</dbReference>
<evidence type="ECO:0000256" key="11">
    <source>
        <dbReference type="ARBA" id="ARBA00048778"/>
    </source>
</evidence>
<sequence length="494" mass="54988">MDQNASSETALKAITEGQGGKQDVINKLTEASQSDGDDSTFAQLLKNPFFTAGFGLAALGTAARYGTLGLRRGGELLRRRLLVDLEITRHDESYPWVLNWMTAHYQQQLAPVNAGKGVGMMEYMVHRLTPGLHHLQMKTAVSKTASGSEQTAFALVPGHGKHVLRYRNAFILVNRERIGKSFDVNGQPFETISLTTLYSYRHIFEDIFREAHEMAVQSTEGKTVIYTSRNMSWEQSGQPKRRRPFDSVVLEEGLSNKILGDVREFLDARTWYLDRGIPYRRGYLLHGPPGTGKTSFVQALAGTLDFNIAMLSLSQRGLTDDLLNHLLLNIPARTIVLLEDADAAFSNRRQSDGDGYSGANVTYSGLLNALDGVASAEERIIFMTTNHIDRLDDALIRPGRVDMTVHLGNATEWQMEKLWDRFYGQQDLDGDGKRRFIARAREVGLVDSVSTAALQGLFLYNKDDTEGAIAMVGELAKGVQAQRRLGNERESVEQ</sequence>
<comment type="catalytic activity">
    <reaction evidence="11">
        <text>ATP + H2O = ADP + phosphate + H(+)</text>
        <dbReference type="Rhea" id="RHEA:13065"/>
        <dbReference type="ChEBI" id="CHEBI:15377"/>
        <dbReference type="ChEBI" id="CHEBI:15378"/>
        <dbReference type="ChEBI" id="CHEBI:30616"/>
        <dbReference type="ChEBI" id="CHEBI:43474"/>
        <dbReference type="ChEBI" id="CHEBI:456216"/>
    </reaction>
    <physiologicalReaction direction="left-to-right" evidence="11">
        <dbReference type="Rhea" id="RHEA:13066"/>
    </physiologicalReaction>
</comment>
<dbReference type="PROSITE" id="PS00674">
    <property type="entry name" value="AAA"/>
    <property type="match status" value="1"/>
</dbReference>
<keyword evidence="5" id="KW-0999">Mitochondrion inner membrane</keyword>
<evidence type="ECO:0000256" key="6">
    <source>
        <dbReference type="ARBA" id="ARBA00022801"/>
    </source>
</evidence>
<dbReference type="InterPro" id="IPR003593">
    <property type="entry name" value="AAA+_ATPase"/>
</dbReference>
<keyword evidence="6" id="KW-0378">Hydrolase</keyword>
<evidence type="ECO:0000256" key="12">
    <source>
        <dbReference type="RuleBase" id="RU003651"/>
    </source>
</evidence>
<dbReference type="FunFam" id="3.40.50.300:FF:000768">
    <property type="entry name" value="Probable mitochondrial chaperone bcs1"/>
    <property type="match status" value="1"/>
</dbReference>
<dbReference type="SMART" id="SM00382">
    <property type="entry name" value="AAA"/>
    <property type="match status" value="1"/>
</dbReference>
<organism evidence="15 16">
    <name type="scientific">Extremus antarcticus</name>
    <dbReference type="NCBI Taxonomy" id="702011"/>
    <lineage>
        <taxon>Eukaryota</taxon>
        <taxon>Fungi</taxon>
        <taxon>Dikarya</taxon>
        <taxon>Ascomycota</taxon>
        <taxon>Pezizomycotina</taxon>
        <taxon>Dothideomycetes</taxon>
        <taxon>Dothideomycetidae</taxon>
        <taxon>Mycosphaerellales</taxon>
        <taxon>Extremaceae</taxon>
        <taxon>Extremus</taxon>
    </lineage>
</organism>
<dbReference type="InterPro" id="IPR057495">
    <property type="entry name" value="AAA_lid_BCS1"/>
</dbReference>
<keyword evidence="9" id="KW-0496">Mitochondrion</keyword>
<dbReference type="SMART" id="SM01024">
    <property type="entry name" value="BCS1_N"/>
    <property type="match status" value="1"/>
</dbReference>
<dbReference type="GO" id="GO:0005743">
    <property type="term" value="C:mitochondrial inner membrane"/>
    <property type="evidence" value="ECO:0007669"/>
    <property type="project" value="UniProtKB-SubCell"/>
</dbReference>
<dbReference type="GO" id="GO:0016887">
    <property type="term" value="F:ATP hydrolysis activity"/>
    <property type="evidence" value="ECO:0007669"/>
    <property type="project" value="InterPro"/>
</dbReference>
<feature type="domain" description="AAA+ ATPase" evidence="13">
    <location>
        <begin position="279"/>
        <end position="411"/>
    </location>
</feature>
<dbReference type="InterPro" id="IPR003960">
    <property type="entry name" value="ATPase_AAA_CS"/>
</dbReference>
<dbReference type="InterPro" id="IPR027417">
    <property type="entry name" value="P-loop_NTPase"/>
</dbReference>
<evidence type="ECO:0000256" key="5">
    <source>
        <dbReference type="ARBA" id="ARBA00022792"/>
    </source>
</evidence>
<evidence type="ECO:0000259" key="14">
    <source>
        <dbReference type="SMART" id="SM01024"/>
    </source>
</evidence>
<keyword evidence="7 12" id="KW-0067">ATP-binding</keyword>
<accession>A0AAJ0DFH4</accession>
<dbReference type="AlphaFoldDB" id="A0AAJ0DFH4"/>
<proteinExistence type="inferred from homology"/>
<evidence type="ECO:0000256" key="1">
    <source>
        <dbReference type="ARBA" id="ARBA00004434"/>
    </source>
</evidence>
<dbReference type="GO" id="GO:0034551">
    <property type="term" value="P:mitochondrial respiratory chain complex III assembly"/>
    <property type="evidence" value="ECO:0007669"/>
    <property type="project" value="UniProtKB-ARBA"/>
</dbReference>
<keyword evidence="8" id="KW-1133">Transmembrane helix</keyword>
<dbReference type="EMBL" id="JAWDJX010000042">
    <property type="protein sequence ID" value="KAK3049116.1"/>
    <property type="molecule type" value="Genomic_DNA"/>
</dbReference>
<evidence type="ECO:0000259" key="13">
    <source>
        <dbReference type="SMART" id="SM00382"/>
    </source>
</evidence>